<sequence length="148" mass="17012">MKNTVEKLTEVPHVAEPIPRDLESATFLKISEISEKFGVTLRALRFYEEKGLLCPMRKGARRYFRAREVARMRIILQARRIGLTIGEIKKVIEIAESGLSASERCRKLHTICTKHEAELREREAMIHSQVAETRQILAHLQSTAFEVV</sequence>
<proteinExistence type="predicted"/>
<dbReference type="AlphaFoldDB" id="A0A839AEU5"/>
<evidence type="ECO:0000259" key="5">
    <source>
        <dbReference type="PROSITE" id="PS50937"/>
    </source>
</evidence>
<dbReference type="RefSeq" id="WP_182164173.1">
    <property type="nucleotide sequence ID" value="NZ_JACFXV010000046.1"/>
</dbReference>
<dbReference type="InterPro" id="IPR009061">
    <property type="entry name" value="DNA-bd_dom_put_sf"/>
</dbReference>
<organism evidence="6 7">
    <name type="scientific">Stappia albiluteola</name>
    <dbReference type="NCBI Taxonomy" id="2758565"/>
    <lineage>
        <taxon>Bacteria</taxon>
        <taxon>Pseudomonadati</taxon>
        <taxon>Pseudomonadota</taxon>
        <taxon>Alphaproteobacteria</taxon>
        <taxon>Hyphomicrobiales</taxon>
        <taxon>Stappiaceae</taxon>
        <taxon>Stappia</taxon>
    </lineage>
</organism>
<dbReference type="Pfam" id="PF13411">
    <property type="entry name" value="MerR_1"/>
    <property type="match status" value="1"/>
</dbReference>
<dbReference type="Gene3D" id="1.10.1660.10">
    <property type="match status" value="1"/>
</dbReference>
<keyword evidence="1" id="KW-0678">Repressor</keyword>
<keyword evidence="7" id="KW-1185">Reference proteome</keyword>
<name>A0A839AEU5_9HYPH</name>
<evidence type="ECO:0000256" key="4">
    <source>
        <dbReference type="ARBA" id="ARBA00023163"/>
    </source>
</evidence>
<gene>
    <name evidence="6" type="ORF">H2509_08145</name>
</gene>
<comment type="caution">
    <text evidence="6">The sequence shown here is derived from an EMBL/GenBank/DDBJ whole genome shotgun (WGS) entry which is preliminary data.</text>
</comment>
<protein>
    <submittedName>
        <fullName evidence="6">MerR family transcriptional regulator</fullName>
    </submittedName>
</protein>
<keyword evidence="3" id="KW-0238">DNA-binding</keyword>
<dbReference type="EMBL" id="JACFXV010000046">
    <property type="protein sequence ID" value="MBA5777099.1"/>
    <property type="molecule type" value="Genomic_DNA"/>
</dbReference>
<dbReference type="PANTHER" id="PTHR30204">
    <property type="entry name" value="REDOX-CYCLING DRUG-SENSING TRANSCRIPTIONAL ACTIVATOR SOXR"/>
    <property type="match status" value="1"/>
</dbReference>
<dbReference type="InterPro" id="IPR047057">
    <property type="entry name" value="MerR_fam"/>
</dbReference>
<evidence type="ECO:0000256" key="3">
    <source>
        <dbReference type="ARBA" id="ARBA00023125"/>
    </source>
</evidence>
<dbReference type="SMART" id="SM00422">
    <property type="entry name" value="HTH_MERR"/>
    <property type="match status" value="1"/>
</dbReference>
<dbReference type="PANTHER" id="PTHR30204:SF69">
    <property type="entry name" value="MERR-FAMILY TRANSCRIPTIONAL REGULATOR"/>
    <property type="match status" value="1"/>
</dbReference>
<feature type="domain" description="HTH merR-type" evidence="5">
    <location>
        <begin position="27"/>
        <end position="94"/>
    </location>
</feature>
<accession>A0A839AEU5</accession>
<dbReference type="InterPro" id="IPR000551">
    <property type="entry name" value="MerR-type_HTH_dom"/>
</dbReference>
<evidence type="ECO:0000313" key="7">
    <source>
        <dbReference type="Proteomes" id="UP000541109"/>
    </source>
</evidence>
<reference evidence="6 7" key="1">
    <citation type="submission" date="2020-07" db="EMBL/GenBank/DDBJ databases">
        <title>Stappia sp., F7233, whole genome shotgun sequencing project.</title>
        <authorList>
            <person name="Jiang S."/>
            <person name="Liu Z.W."/>
            <person name="Du Z.J."/>
        </authorList>
    </citation>
    <scope>NUCLEOTIDE SEQUENCE [LARGE SCALE GENOMIC DNA]</scope>
    <source>
        <strain evidence="6 7">F7233</strain>
    </source>
</reference>
<keyword evidence="2" id="KW-0805">Transcription regulation</keyword>
<evidence type="ECO:0000256" key="2">
    <source>
        <dbReference type="ARBA" id="ARBA00023015"/>
    </source>
</evidence>
<dbReference type="GO" id="GO:0003677">
    <property type="term" value="F:DNA binding"/>
    <property type="evidence" value="ECO:0007669"/>
    <property type="project" value="UniProtKB-KW"/>
</dbReference>
<dbReference type="Proteomes" id="UP000541109">
    <property type="component" value="Unassembled WGS sequence"/>
</dbReference>
<dbReference type="GO" id="GO:0003700">
    <property type="term" value="F:DNA-binding transcription factor activity"/>
    <property type="evidence" value="ECO:0007669"/>
    <property type="project" value="InterPro"/>
</dbReference>
<dbReference type="SUPFAM" id="SSF46955">
    <property type="entry name" value="Putative DNA-binding domain"/>
    <property type="match status" value="1"/>
</dbReference>
<evidence type="ECO:0000256" key="1">
    <source>
        <dbReference type="ARBA" id="ARBA00022491"/>
    </source>
</evidence>
<evidence type="ECO:0000313" key="6">
    <source>
        <dbReference type="EMBL" id="MBA5777099.1"/>
    </source>
</evidence>
<keyword evidence="4" id="KW-0804">Transcription</keyword>
<dbReference type="PROSITE" id="PS50937">
    <property type="entry name" value="HTH_MERR_2"/>
    <property type="match status" value="1"/>
</dbReference>